<dbReference type="Proteomes" id="UP000283128">
    <property type="component" value="Unassembled WGS sequence"/>
</dbReference>
<evidence type="ECO:0000256" key="4">
    <source>
        <dbReference type="ARBA" id="ARBA00023004"/>
    </source>
</evidence>
<dbReference type="Pfam" id="PF01152">
    <property type="entry name" value="Bac_globin"/>
    <property type="match status" value="1"/>
</dbReference>
<feature type="binding site" description="distal binding residue" evidence="5">
    <location>
        <position position="151"/>
    </location>
    <ligand>
        <name>heme</name>
        <dbReference type="ChEBI" id="CHEBI:30413"/>
    </ligand>
    <ligandPart>
        <name>Fe</name>
        <dbReference type="ChEBI" id="CHEBI:18248"/>
    </ligandPart>
</feature>
<feature type="binding site" description="distal binding residue" evidence="5">
    <location>
        <position position="175"/>
    </location>
    <ligand>
        <name>heme</name>
        <dbReference type="ChEBI" id="CHEBI:30413"/>
    </ligand>
    <ligandPart>
        <name>Fe</name>
        <dbReference type="ChEBI" id="CHEBI:18248"/>
    </ligandPart>
</feature>
<dbReference type="RefSeq" id="WP_127831422.1">
    <property type="nucleotide sequence ID" value="NZ_RZYA01000017.1"/>
</dbReference>
<evidence type="ECO:0000256" key="1">
    <source>
        <dbReference type="ARBA" id="ARBA00022448"/>
    </source>
</evidence>
<gene>
    <name evidence="8" type="ORF">EOT10_29625</name>
</gene>
<keyword evidence="3 5" id="KW-0479">Metal-binding</keyword>
<dbReference type="Pfam" id="PF03992">
    <property type="entry name" value="ABM"/>
    <property type="match status" value="1"/>
</dbReference>
<evidence type="ECO:0000256" key="5">
    <source>
        <dbReference type="PIRSR" id="PIRSR601486-1"/>
    </source>
</evidence>
<evidence type="ECO:0000256" key="3">
    <source>
        <dbReference type="ARBA" id="ARBA00022723"/>
    </source>
</evidence>
<accession>A0A437PBK4</accession>
<evidence type="ECO:0000256" key="6">
    <source>
        <dbReference type="SAM" id="MobiDB-lite"/>
    </source>
</evidence>
<dbReference type="InterPro" id="IPR007138">
    <property type="entry name" value="ABM_dom"/>
</dbReference>
<feature type="domain" description="ABM" evidence="7">
    <location>
        <begin position="5"/>
        <end position="95"/>
    </location>
</feature>
<evidence type="ECO:0000313" key="8">
    <source>
        <dbReference type="EMBL" id="RVU19636.1"/>
    </source>
</evidence>
<reference evidence="8 9" key="1">
    <citation type="submission" date="2019-01" db="EMBL/GenBank/DDBJ databases">
        <title>Genome sequences of Streptomyces and Rhizobium isolates collected from root and soil.</title>
        <authorList>
            <person name="Chhettri S."/>
            <person name="Sevigny J.L."/>
            <person name="Sen A."/>
            <person name="Ennis N."/>
            <person name="Tisa L."/>
        </authorList>
    </citation>
    <scope>NUCLEOTIDE SEQUENCE [LARGE SCALE GENOMIC DNA]</scope>
    <source>
        <strain evidence="8 9">San01</strain>
    </source>
</reference>
<sequence length="256" mass="28446">MTTQTVEYIRYRIPETQSAEFLAAFTRAAAQLAAAPQCVDYELARSEEDFEHYILRITWTSTEDHIDGFRKSDLFPDFLAETRPYAANTDEARHYKPTSVRGTGASVPSLYDWAGGADAFARLTDVFYAKVVEDDLLGPLFADLPAEHADHVALWIGEVFGGPAGYSEQQGGHGHMVAKHVGKNISEPQRRRWVELIQDAADEAGLPTDAEFRSAFCAYVEWGTRLAVYFSGPDAARPAEQPVPRWNWGAAPPYQG</sequence>
<keyword evidence="2 5" id="KW-0349">Heme</keyword>
<name>A0A437PBK4_9ACTN</name>
<dbReference type="InterPro" id="IPR012292">
    <property type="entry name" value="Globin/Proto"/>
</dbReference>
<dbReference type="InterPro" id="IPR009050">
    <property type="entry name" value="Globin-like_sf"/>
</dbReference>
<evidence type="ECO:0000313" key="9">
    <source>
        <dbReference type="Proteomes" id="UP000283128"/>
    </source>
</evidence>
<dbReference type="CDD" id="cd14775">
    <property type="entry name" value="TrHb2_O-like"/>
    <property type="match status" value="1"/>
</dbReference>
<keyword evidence="1" id="KW-0813">Transport</keyword>
<dbReference type="GO" id="GO:0046872">
    <property type="term" value="F:metal ion binding"/>
    <property type="evidence" value="ECO:0007669"/>
    <property type="project" value="UniProtKB-KW"/>
</dbReference>
<dbReference type="Gene3D" id="1.10.490.10">
    <property type="entry name" value="Globins"/>
    <property type="match status" value="1"/>
</dbReference>
<evidence type="ECO:0000256" key="2">
    <source>
        <dbReference type="ARBA" id="ARBA00022617"/>
    </source>
</evidence>
<dbReference type="InterPro" id="IPR011008">
    <property type="entry name" value="Dimeric_a/b-barrel"/>
</dbReference>
<protein>
    <submittedName>
        <fullName evidence="8">Antibiotic biosynthesis monooxygenase</fullName>
    </submittedName>
</protein>
<keyword evidence="8" id="KW-0503">Monooxygenase</keyword>
<comment type="caution">
    <text evidence="8">The sequence shown here is derived from an EMBL/GenBank/DDBJ whole genome shotgun (WGS) entry which is preliminary data.</text>
</comment>
<feature type="region of interest" description="Disordered" evidence="6">
    <location>
        <begin position="236"/>
        <end position="256"/>
    </location>
</feature>
<dbReference type="SUPFAM" id="SSF46458">
    <property type="entry name" value="Globin-like"/>
    <property type="match status" value="1"/>
</dbReference>
<dbReference type="GO" id="GO:0004497">
    <property type="term" value="F:monooxygenase activity"/>
    <property type="evidence" value="ECO:0007669"/>
    <property type="project" value="UniProtKB-KW"/>
</dbReference>
<keyword evidence="4 5" id="KW-0408">Iron</keyword>
<dbReference type="Gene3D" id="3.30.70.100">
    <property type="match status" value="1"/>
</dbReference>
<dbReference type="SUPFAM" id="SSF54909">
    <property type="entry name" value="Dimeric alpha+beta barrel"/>
    <property type="match status" value="1"/>
</dbReference>
<organism evidence="8 9">
    <name type="scientific">Streptomyces antnestii</name>
    <dbReference type="NCBI Taxonomy" id="2494256"/>
    <lineage>
        <taxon>Bacteria</taxon>
        <taxon>Bacillati</taxon>
        <taxon>Actinomycetota</taxon>
        <taxon>Actinomycetes</taxon>
        <taxon>Kitasatosporales</taxon>
        <taxon>Streptomycetaceae</taxon>
        <taxon>Streptomyces</taxon>
    </lineage>
</organism>
<evidence type="ECO:0000259" key="7">
    <source>
        <dbReference type="PROSITE" id="PS51725"/>
    </source>
</evidence>
<dbReference type="AlphaFoldDB" id="A0A437PBK4"/>
<dbReference type="GO" id="GO:0019825">
    <property type="term" value="F:oxygen binding"/>
    <property type="evidence" value="ECO:0007669"/>
    <property type="project" value="InterPro"/>
</dbReference>
<dbReference type="PROSITE" id="PS51725">
    <property type="entry name" value="ABM"/>
    <property type="match status" value="1"/>
</dbReference>
<proteinExistence type="predicted"/>
<dbReference type="InterPro" id="IPR001486">
    <property type="entry name" value="Hemoglobin_trunc"/>
</dbReference>
<dbReference type="OrthoDB" id="9798157at2"/>
<dbReference type="GO" id="GO:0020037">
    <property type="term" value="F:heme binding"/>
    <property type="evidence" value="ECO:0007669"/>
    <property type="project" value="InterPro"/>
</dbReference>
<keyword evidence="9" id="KW-1185">Reference proteome</keyword>
<keyword evidence="8" id="KW-0560">Oxidoreductase</keyword>
<dbReference type="EMBL" id="RZYA01000017">
    <property type="protein sequence ID" value="RVU19636.1"/>
    <property type="molecule type" value="Genomic_DNA"/>
</dbReference>